<proteinExistence type="predicted"/>
<feature type="chain" id="PRO_5005538749" evidence="1">
    <location>
        <begin position="20"/>
        <end position="155"/>
    </location>
</feature>
<feature type="signal peptide" evidence="1">
    <location>
        <begin position="1"/>
        <end position="19"/>
    </location>
</feature>
<sequence length="155" mass="17555">MHTHALLLLLSRIISISQALTPLLERTGKRLNELGAAYVQLRNVRAMLFLETDKLDLSSMVVQKLNPIVLLHHLFTRAPETMPSPHTLMQCSVVQYAQWMDGRPDREVLGVIQGSVDTYTNACMKRGDKEFSPVYPFMVALLRKEAVQHTQVDAK</sequence>
<evidence type="ECO:0000313" key="2">
    <source>
        <dbReference type="EMBL" id="KNC85339.1"/>
    </source>
</evidence>
<evidence type="ECO:0000256" key="1">
    <source>
        <dbReference type="SAM" id="SignalP"/>
    </source>
</evidence>
<dbReference type="InterPro" id="IPR019465">
    <property type="entry name" value="Cog5"/>
</dbReference>
<evidence type="ECO:0000313" key="3">
    <source>
        <dbReference type="Proteomes" id="UP000054560"/>
    </source>
</evidence>
<dbReference type="EMBL" id="KQ241708">
    <property type="protein sequence ID" value="KNC85339.1"/>
    <property type="molecule type" value="Genomic_DNA"/>
</dbReference>
<organism evidence="2 3">
    <name type="scientific">Sphaeroforma arctica JP610</name>
    <dbReference type="NCBI Taxonomy" id="667725"/>
    <lineage>
        <taxon>Eukaryota</taxon>
        <taxon>Ichthyosporea</taxon>
        <taxon>Ichthyophonida</taxon>
        <taxon>Sphaeroforma</taxon>
    </lineage>
</organism>
<reference evidence="2 3" key="1">
    <citation type="submission" date="2011-02" db="EMBL/GenBank/DDBJ databases">
        <title>The Genome Sequence of Sphaeroforma arctica JP610.</title>
        <authorList>
            <consortium name="The Broad Institute Genome Sequencing Platform"/>
            <person name="Russ C."/>
            <person name="Cuomo C."/>
            <person name="Young S.K."/>
            <person name="Zeng Q."/>
            <person name="Gargeya S."/>
            <person name="Alvarado L."/>
            <person name="Berlin A."/>
            <person name="Chapman S.B."/>
            <person name="Chen Z."/>
            <person name="Freedman E."/>
            <person name="Gellesch M."/>
            <person name="Goldberg J."/>
            <person name="Griggs A."/>
            <person name="Gujja S."/>
            <person name="Heilman E."/>
            <person name="Heiman D."/>
            <person name="Howarth C."/>
            <person name="Mehta T."/>
            <person name="Neiman D."/>
            <person name="Pearson M."/>
            <person name="Roberts A."/>
            <person name="Saif S."/>
            <person name="Shea T."/>
            <person name="Shenoy N."/>
            <person name="Sisk P."/>
            <person name="Stolte C."/>
            <person name="Sykes S."/>
            <person name="White J."/>
            <person name="Yandava C."/>
            <person name="Burger G."/>
            <person name="Gray M.W."/>
            <person name="Holland P.W.H."/>
            <person name="King N."/>
            <person name="Lang F.B.F."/>
            <person name="Roger A.J."/>
            <person name="Ruiz-Trillo I."/>
            <person name="Haas B."/>
            <person name="Nusbaum C."/>
            <person name="Birren B."/>
        </authorList>
    </citation>
    <scope>NUCLEOTIDE SEQUENCE [LARGE SCALE GENOMIC DNA]</scope>
    <source>
        <strain evidence="2 3">JP610</strain>
    </source>
</reference>
<keyword evidence="1" id="KW-0732">Signal</keyword>
<dbReference type="AlphaFoldDB" id="A0A0L0G8U9"/>
<dbReference type="OrthoDB" id="5971544at2759"/>
<keyword evidence="3" id="KW-1185">Reference proteome</keyword>
<dbReference type="Proteomes" id="UP000054560">
    <property type="component" value="Unassembled WGS sequence"/>
</dbReference>
<dbReference type="GO" id="GO:0006891">
    <property type="term" value="P:intra-Golgi vesicle-mediated transport"/>
    <property type="evidence" value="ECO:0007669"/>
    <property type="project" value="InterPro"/>
</dbReference>
<dbReference type="RefSeq" id="XP_014159241.1">
    <property type="nucleotide sequence ID" value="XM_014303766.1"/>
</dbReference>
<gene>
    <name evidence="2" type="ORF">SARC_02486</name>
</gene>
<protein>
    <submittedName>
        <fullName evidence="2">Uncharacterized protein</fullName>
    </submittedName>
</protein>
<dbReference type="PANTHER" id="PTHR13228:SF3">
    <property type="entry name" value="CONSERVED OLIGOMERIC GOLGI COMPLEX SUBUNIT 5"/>
    <property type="match status" value="1"/>
</dbReference>
<dbReference type="GeneID" id="25902990"/>
<accession>A0A0L0G8U9</accession>
<dbReference type="STRING" id="667725.A0A0L0G8U9"/>
<dbReference type="PANTHER" id="PTHR13228">
    <property type="entry name" value="CONSERVED OLIGOMERIC GOLGI COMPLEX COMPONENT 5"/>
    <property type="match status" value="1"/>
</dbReference>
<dbReference type="eggNOG" id="KOG2211">
    <property type="taxonomic scope" value="Eukaryota"/>
</dbReference>
<dbReference type="GO" id="GO:0017119">
    <property type="term" value="C:Golgi transport complex"/>
    <property type="evidence" value="ECO:0007669"/>
    <property type="project" value="InterPro"/>
</dbReference>
<name>A0A0L0G8U9_9EUKA</name>